<dbReference type="InterPro" id="IPR050312">
    <property type="entry name" value="IolE/XylAMocC-like"/>
</dbReference>
<evidence type="ECO:0000259" key="1">
    <source>
        <dbReference type="Pfam" id="PF01261"/>
    </source>
</evidence>
<reference evidence="3" key="1">
    <citation type="journal article" date="2019" name="Int. J. Syst. Evol. Microbiol.">
        <title>The Global Catalogue of Microorganisms (GCM) 10K type strain sequencing project: providing services to taxonomists for standard genome sequencing and annotation.</title>
        <authorList>
            <consortium name="The Broad Institute Genomics Platform"/>
            <consortium name="The Broad Institute Genome Sequencing Center for Infectious Disease"/>
            <person name="Wu L."/>
            <person name="Ma J."/>
        </authorList>
    </citation>
    <scope>NUCLEOTIDE SEQUENCE [LARGE SCALE GENOMIC DNA]</scope>
    <source>
        <strain evidence="3">CCM 7950</strain>
    </source>
</reference>
<keyword evidence="2" id="KW-0413">Isomerase</keyword>
<dbReference type="RefSeq" id="WP_379099261.1">
    <property type="nucleotide sequence ID" value="NZ_JBHUFP010000025.1"/>
</dbReference>
<evidence type="ECO:0000313" key="3">
    <source>
        <dbReference type="Proteomes" id="UP001597420"/>
    </source>
</evidence>
<dbReference type="InterPro" id="IPR036237">
    <property type="entry name" value="Xyl_isomerase-like_sf"/>
</dbReference>
<feature type="domain" description="Xylose isomerase-like TIM barrel" evidence="1">
    <location>
        <begin position="25"/>
        <end position="240"/>
    </location>
</feature>
<dbReference type="Proteomes" id="UP001597420">
    <property type="component" value="Unassembled WGS sequence"/>
</dbReference>
<name>A0ABW4NW62_9PAST</name>
<sequence>MNNMKLAVNTSIYDGYDLDTTLSSIKKCGFNFFELAYNQGYVSNLKEDLFSQTNADYIHSLKQKYQLNTLALGCTMDLATDNLDVIFLPRIKFANLIGARYINVCTAQLINKDKLIKNLILLKPLLKEFNCILCLENAGDYNFNAFTTLNDGIELLEILGTEYYALNFDPGNMMTYQPNLDVVSQAIQSITHCCYFHIKDVITDQDKFRFVPIGQGEINYKPIIEQLIKETIPCSLEIPLRLYRELDSTPKKTTEKIPLEVIENTLIKSNEYIKNIIKEQIKK</sequence>
<protein>
    <submittedName>
        <fullName evidence="2">Sugar phosphate isomerase/epimerase family protein</fullName>
    </submittedName>
</protein>
<dbReference type="Gene3D" id="3.20.20.150">
    <property type="entry name" value="Divalent-metal-dependent TIM barrel enzymes"/>
    <property type="match status" value="1"/>
</dbReference>
<comment type="caution">
    <text evidence="2">The sequence shown here is derived from an EMBL/GenBank/DDBJ whole genome shotgun (WGS) entry which is preliminary data.</text>
</comment>
<dbReference type="PANTHER" id="PTHR12110">
    <property type="entry name" value="HYDROXYPYRUVATE ISOMERASE"/>
    <property type="match status" value="1"/>
</dbReference>
<organism evidence="2 3">
    <name type="scientific">Pasteurella oralis</name>
    <dbReference type="NCBI Taxonomy" id="1071947"/>
    <lineage>
        <taxon>Bacteria</taxon>
        <taxon>Pseudomonadati</taxon>
        <taxon>Pseudomonadota</taxon>
        <taxon>Gammaproteobacteria</taxon>
        <taxon>Pasteurellales</taxon>
        <taxon>Pasteurellaceae</taxon>
        <taxon>Pasteurella</taxon>
    </lineage>
</organism>
<proteinExistence type="predicted"/>
<keyword evidence="3" id="KW-1185">Reference proteome</keyword>
<dbReference type="GO" id="GO:0016853">
    <property type="term" value="F:isomerase activity"/>
    <property type="evidence" value="ECO:0007669"/>
    <property type="project" value="UniProtKB-KW"/>
</dbReference>
<dbReference type="PANTHER" id="PTHR12110:SF41">
    <property type="entry name" value="INOSOSE DEHYDRATASE"/>
    <property type="match status" value="1"/>
</dbReference>
<dbReference type="Pfam" id="PF01261">
    <property type="entry name" value="AP_endonuc_2"/>
    <property type="match status" value="1"/>
</dbReference>
<evidence type="ECO:0000313" key="2">
    <source>
        <dbReference type="EMBL" id="MFD1806726.1"/>
    </source>
</evidence>
<gene>
    <name evidence="2" type="ORF">ACFSAV_10195</name>
</gene>
<dbReference type="SUPFAM" id="SSF51658">
    <property type="entry name" value="Xylose isomerase-like"/>
    <property type="match status" value="1"/>
</dbReference>
<dbReference type="EMBL" id="JBHUFP010000025">
    <property type="protein sequence ID" value="MFD1806726.1"/>
    <property type="molecule type" value="Genomic_DNA"/>
</dbReference>
<dbReference type="InterPro" id="IPR013022">
    <property type="entry name" value="Xyl_isomerase-like_TIM-brl"/>
</dbReference>
<accession>A0ABW4NW62</accession>